<dbReference type="Proteomes" id="UP000614410">
    <property type="component" value="Unassembled WGS sequence"/>
</dbReference>
<evidence type="ECO:0000313" key="4">
    <source>
        <dbReference type="Proteomes" id="UP000614410"/>
    </source>
</evidence>
<dbReference type="InterPro" id="IPR011009">
    <property type="entry name" value="Kinase-like_dom_sf"/>
</dbReference>
<dbReference type="Pfam" id="PF01636">
    <property type="entry name" value="APH"/>
    <property type="match status" value="1"/>
</dbReference>
<dbReference type="InterPro" id="IPR002575">
    <property type="entry name" value="Aminoglycoside_PTrfase"/>
</dbReference>
<sequence>MTSGEHQQSARAPVAAEGGAGNERNGAWRILLPSAVSGAVALVDLDPGTAAAFRRSYPQAITVSVDFAALKGVANGASWDGRHWPLADGTLALLVADERRTDPGALAGALAPGGIRAAIVPAHRRHGVVPYPHPEALERILSPSWPATTRAPGQWLRQHFATSPLWRLTGRAGLAIDGDRDGLVDDVVADLGLTTSSPARLRGFLVSGGDNVVLRVALATEEAAVRLSLTDLGATRLTHQRQLLSGIDAALTAPTLRAHMPSELALGTTHGLAWRAETWHQGHLSPRGRRWRRQAPAWDAAHGLARLLADTAPTGRAGQGWAQSWAEEMDQFGTEVAAAVEAALGPIEEQRLTMAWCHGDLWPGNIVLSRRGAVVIDWEQARPDAPVGLDGVFLELNRLRLSSRIPIGVAAARAVRAPDALIAPPAIGGVPWVKADTSLRAALVVAAIVVHALGPKGDRRGAAWAQKNILPLLSALPGRPA</sequence>
<evidence type="ECO:0000313" key="3">
    <source>
        <dbReference type="EMBL" id="MBJ7608050.1"/>
    </source>
</evidence>
<evidence type="ECO:0000256" key="1">
    <source>
        <dbReference type="SAM" id="MobiDB-lite"/>
    </source>
</evidence>
<feature type="region of interest" description="Disordered" evidence="1">
    <location>
        <begin position="1"/>
        <end position="20"/>
    </location>
</feature>
<dbReference type="EMBL" id="JAEKNN010000006">
    <property type="protein sequence ID" value="MBJ7608050.1"/>
    <property type="molecule type" value="Genomic_DNA"/>
</dbReference>
<gene>
    <name evidence="3" type="ORF">JF887_01275</name>
</gene>
<protein>
    <submittedName>
        <fullName evidence="3">Phosphotransferase</fullName>
    </submittedName>
</protein>
<accession>A0A934KLE6</accession>
<dbReference type="Gene3D" id="3.90.1200.10">
    <property type="match status" value="1"/>
</dbReference>
<comment type="caution">
    <text evidence="3">The sequence shown here is derived from an EMBL/GenBank/DDBJ whole genome shotgun (WGS) entry which is preliminary data.</text>
</comment>
<dbReference type="AlphaFoldDB" id="A0A934KLE6"/>
<evidence type="ECO:0000259" key="2">
    <source>
        <dbReference type="Pfam" id="PF01636"/>
    </source>
</evidence>
<proteinExistence type="predicted"/>
<organism evidence="3 4">
    <name type="scientific">Candidatus Amunia macphersoniae</name>
    <dbReference type="NCBI Taxonomy" id="3127014"/>
    <lineage>
        <taxon>Bacteria</taxon>
        <taxon>Bacillati</taxon>
        <taxon>Candidatus Dormiibacterota</taxon>
        <taxon>Candidatus Dormibacteria</taxon>
        <taxon>Candidatus Aeolococcales</taxon>
        <taxon>Candidatus Aeolococcaceae</taxon>
        <taxon>Candidatus Amunia</taxon>
    </lineage>
</organism>
<name>A0A934KLE6_9BACT</name>
<reference evidence="3 4" key="1">
    <citation type="submission" date="2020-10" db="EMBL/GenBank/DDBJ databases">
        <title>Ca. Dormibacterota MAGs.</title>
        <authorList>
            <person name="Montgomery K."/>
        </authorList>
    </citation>
    <scope>NUCLEOTIDE SEQUENCE [LARGE SCALE GENOMIC DNA]</scope>
    <source>
        <strain evidence="3">Mitchell_Peninsula_5</strain>
    </source>
</reference>
<feature type="compositionally biased region" description="Polar residues" evidence="1">
    <location>
        <begin position="1"/>
        <end position="10"/>
    </location>
</feature>
<feature type="domain" description="Aminoglycoside phosphotransferase" evidence="2">
    <location>
        <begin position="279"/>
        <end position="386"/>
    </location>
</feature>
<dbReference type="SUPFAM" id="SSF56112">
    <property type="entry name" value="Protein kinase-like (PK-like)"/>
    <property type="match status" value="1"/>
</dbReference>